<dbReference type="RefSeq" id="WP_207600089.1">
    <property type="nucleotide sequence ID" value="NZ_JAFNJU010000008.1"/>
</dbReference>
<dbReference type="PANTHER" id="PTHR30290:SF10">
    <property type="entry name" value="PERIPLASMIC OLIGOPEPTIDE-BINDING PROTEIN-RELATED"/>
    <property type="match status" value="1"/>
</dbReference>
<organism evidence="8 9">
    <name type="scientific">Proteiniclasticum aestuarii</name>
    <dbReference type="NCBI Taxonomy" id="2817862"/>
    <lineage>
        <taxon>Bacteria</taxon>
        <taxon>Bacillati</taxon>
        <taxon>Bacillota</taxon>
        <taxon>Clostridia</taxon>
        <taxon>Eubacteriales</taxon>
        <taxon>Clostridiaceae</taxon>
        <taxon>Proteiniclasticum</taxon>
    </lineage>
</organism>
<dbReference type="Pfam" id="PF00496">
    <property type="entry name" value="SBP_bac_5"/>
    <property type="match status" value="1"/>
</dbReference>
<sequence length="585" mass="64380">MKKLIALLLAAFMSMSVLAACSNNEETPEEPTETPTEEPGEEEPGEEEPGEANPLPEWGAYDELIREIKSSTDFVAREALMHEAEDMLMETFALVPLYYYNDIYLQKPEVTGLYANPFGTKFFMYGSAPDNVLKLQLASEPDKLDPALNSTVDGATLAANTFIGLYTYDDKGALAPALAESYTESEDGLTYVFTLKDGLKWSDGSELNAKDFEYAWKRAANPDTGADYSYMFNAIAGYDDNDLQVTASEDGKTLTVVLAAPTAYFLDLVAFPTYLPLKQSEVEAPADYATNPGAWALEAGFVSNGAYTLETWNHNESMVYVKNPNFYRADEVTIERLELMLSDDDAAIYAAYNSGDLQFIDTVPTDEIASLLDDPEFNIVEQLGTYYVTFNVKSPLFEGKTVEQANAMRKAIALLIDRGYIAENIGQTGQVPANAFIPAGMMDGHGGVFKENDADYTYPDEESVGYFDPVYSNASVEEAIMLLEEAGFTMTADGMLDASNPISFEYVTNESSGHIAVAEAIQQDLAVVGIDMTIKTMEWSVFLNERKAGNFDVARNGWIADFNDPINMLEMWTSDSGNNDAQFGK</sequence>
<evidence type="ECO:0000313" key="8">
    <source>
        <dbReference type="EMBL" id="MBO1265567.1"/>
    </source>
</evidence>
<dbReference type="InterPro" id="IPR023765">
    <property type="entry name" value="SBP_5_CS"/>
</dbReference>
<dbReference type="InterPro" id="IPR039424">
    <property type="entry name" value="SBP_5"/>
</dbReference>
<feature type="region of interest" description="Disordered" evidence="5">
    <location>
        <begin position="22"/>
        <end position="56"/>
    </location>
</feature>
<keyword evidence="9" id="KW-1185">Reference proteome</keyword>
<dbReference type="GO" id="GO:1904680">
    <property type="term" value="F:peptide transmembrane transporter activity"/>
    <property type="evidence" value="ECO:0007669"/>
    <property type="project" value="TreeGrafter"/>
</dbReference>
<keyword evidence="4 6" id="KW-0732">Signal</keyword>
<dbReference type="Gene3D" id="3.10.105.10">
    <property type="entry name" value="Dipeptide-binding Protein, Domain 3"/>
    <property type="match status" value="2"/>
</dbReference>
<dbReference type="GO" id="GO:0005886">
    <property type="term" value="C:plasma membrane"/>
    <property type="evidence" value="ECO:0007669"/>
    <property type="project" value="UniProtKB-SubCell"/>
</dbReference>
<proteinExistence type="inferred from homology"/>
<dbReference type="GO" id="GO:0015833">
    <property type="term" value="P:peptide transport"/>
    <property type="evidence" value="ECO:0007669"/>
    <property type="project" value="TreeGrafter"/>
</dbReference>
<dbReference type="PANTHER" id="PTHR30290">
    <property type="entry name" value="PERIPLASMIC BINDING COMPONENT OF ABC TRANSPORTER"/>
    <property type="match status" value="1"/>
</dbReference>
<evidence type="ECO:0000256" key="2">
    <source>
        <dbReference type="ARBA" id="ARBA00005695"/>
    </source>
</evidence>
<evidence type="ECO:0000313" key="9">
    <source>
        <dbReference type="Proteomes" id="UP000664218"/>
    </source>
</evidence>
<comment type="caution">
    <text evidence="8">The sequence shown here is derived from an EMBL/GenBank/DDBJ whole genome shotgun (WGS) entry which is preliminary data.</text>
</comment>
<evidence type="ECO:0000256" key="6">
    <source>
        <dbReference type="SAM" id="SignalP"/>
    </source>
</evidence>
<evidence type="ECO:0000256" key="5">
    <source>
        <dbReference type="SAM" id="MobiDB-lite"/>
    </source>
</evidence>
<dbReference type="Gene3D" id="3.90.76.10">
    <property type="entry name" value="Dipeptide-binding Protein, Domain 1"/>
    <property type="match status" value="1"/>
</dbReference>
<feature type="chain" id="PRO_5039446421" evidence="6">
    <location>
        <begin position="20"/>
        <end position="585"/>
    </location>
</feature>
<evidence type="ECO:0000259" key="7">
    <source>
        <dbReference type="Pfam" id="PF00496"/>
    </source>
</evidence>
<feature type="signal peptide" evidence="6">
    <location>
        <begin position="1"/>
        <end position="19"/>
    </location>
</feature>
<dbReference type="Proteomes" id="UP000664218">
    <property type="component" value="Unassembled WGS sequence"/>
</dbReference>
<dbReference type="PROSITE" id="PS51257">
    <property type="entry name" value="PROKAR_LIPOPROTEIN"/>
    <property type="match status" value="1"/>
</dbReference>
<evidence type="ECO:0000256" key="4">
    <source>
        <dbReference type="ARBA" id="ARBA00022729"/>
    </source>
</evidence>
<dbReference type="EMBL" id="JAFNJU010000008">
    <property type="protein sequence ID" value="MBO1265567.1"/>
    <property type="molecule type" value="Genomic_DNA"/>
</dbReference>
<dbReference type="InterPro" id="IPR000914">
    <property type="entry name" value="SBP_5_dom"/>
</dbReference>
<evidence type="ECO:0000256" key="3">
    <source>
        <dbReference type="ARBA" id="ARBA00022448"/>
    </source>
</evidence>
<protein>
    <submittedName>
        <fullName evidence="8">Peptide ABC transporter substrate-binding protein</fullName>
    </submittedName>
</protein>
<dbReference type="PROSITE" id="PS01040">
    <property type="entry name" value="SBP_BACTERIAL_5"/>
    <property type="match status" value="1"/>
</dbReference>
<feature type="domain" description="Solute-binding protein family 5" evidence="7">
    <location>
        <begin position="174"/>
        <end position="579"/>
    </location>
</feature>
<evidence type="ECO:0000256" key="1">
    <source>
        <dbReference type="ARBA" id="ARBA00004193"/>
    </source>
</evidence>
<name>A0A939HCQ1_9CLOT</name>
<dbReference type="SUPFAM" id="SSF53850">
    <property type="entry name" value="Periplasmic binding protein-like II"/>
    <property type="match status" value="2"/>
</dbReference>
<dbReference type="AlphaFoldDB" id="A0A939HCQ1"/>
<gene>
    <name evidence="8" type="ORF">J3A84_11030</name>
</gene>
<feature type="compositionally biased region" description="Acidic residues" evidence="5">
    <location>
        <begin position="26"/>
        <end position="50"/>
    </location>
</feature>
<accession>A0A939HCQ1</accession>
<reference evidence="8" key="1">
    <citation type="submission" date="2021-03" db="EMBL/GenBank/DDBJ databases">
        <title>Proteiniclasticum marinus sp. nov., isolated from tidal flat sediment.</title>
        <authorList>
            <person name="Namirimu T."/>
            <person name="Yang J.-A."/>
            <person name="Yang S.-H."/>
            <person name="Kim Y.-J."/>
            <person name="Kwon K.K."/>
        </authorList>
    </citation>
    <scope>NUCLEOTIDE SEQUENCE</scope>
    <source>
        <strain evidence="8">SCR006</strain>
    </source>
</reference>
<comment type="similarity">
    <text evidence="2">Belongs to the bacterial solute-binding protein 5 family.</text>
</comment>
<dbReference type="Gene3D" id="3.40.190.10">
    <property type="entry name" value="Periplasmic binding protein-like II"/>
    <property type="match status" value="2"/>
</dbReference>
<dbReference type="CDD" id="cd08504">
    <property type="entry name" value="PBP2_OppA"/>
    <property type="match status" value="1"/>
</dbReference>
<keyword evidence="3" id="KW-0813">Transport</keyword>
<comment type="subcellular location">
    <subcellularLocation>
        <location evidence="1">Cell membrane</location>
        <topology evidence="1">Lipid-anchor</topology>
    </subcellularLocation>
</comment>